<feature type="non-terminal residue" evidence="1">
    <location>
        <position position="1"/>
    </location>
</feature>
<dbReference type="AlphaFoldDB" id="A0A8I0L966"/>
<evidence type="ECO:0000313" key="1">
    <source>
        <dbReference type="EMBL" id="MBD4337902.1"/>
    </source>
</evidence>
<gene>
    <name evidence="1" type="ORF">GUH15_17935</name>
</gene>
<reference evidence="1" key="1">
    <citation type="submission" date="2020-01" db="EMBL/GenBank/DDBJ databases">
        <authorList>
            <person name="Richard D."/>
        </authorList>
    </citation>
    <scope>NUCLEOTIDE SEQUENCE</scope>
    <source>
        <strain evidence="1">JP541</strain>
    </source>
</reference>
<proteinExistence type="predicted"/>
<dbReference type="Proteomes" id="UP000653002">
    <property type="component" value="Unassembled WGS sequence"/>
</dbReference>
<comment type="caution">
    <text evidence="1">The sequence shown here is derived from an EMBL/GenBank/DDBJ whole genome shotgun (WGS) entry which is preliminary data.</text>
</comment>
<feature type="non-terminal residue" evidence="1">
    <location>
        <position position="87"/>
    </location>
</feature>
<protein>
    <submittedName>
        <fullName evidence="1">Uncharacterized protein</fullName>
    </submittedName>
</protein>
<evidence type="ECO:0000313" key="2">
    <source>
        <dbReference type="Proteomes" id="UP000653002"/>
    </source>
</evidence>
<name>A0A8I0L966_XANCI</name>
<sequence>DGTLYFSSTGHPGMGGLDIFRAITDSLTGRWRIENMQSPVNSQGDDFGMTFEPGAPNRGFFSSNRGDARGWDHIYSFEFPEVHHVLR</sequence>
<dbReference type="EMBL" id="JAABFR010001390">
    <property type="protein sequence ID" value="MBD4337902.1"/>
    <property type="molecule type" value="Genomic_DNA"/>
</dbReference>
<accession>A0A8I0L966</accession>
<organism evidence="1 2">
    <name type="scientific">Xanthomonas citri pv. citri</name>
    <dbReference type="NCBI Taxonomy" id="611301"/>
    <lineage>
        <taxon>Bacteria</taxon>
        <taxon>Pseudomonadati</taxon>
        <taxon>Pseudomonadota</taxon>
        <taxon>Gammaproteobacteria</taxon>
        <taxon>Lysobacterales</taxon>
        <taxon>Lysobacteraceae</taxon>
        <taxon>Xanthomonas</taxon>
    </lineage>
</organism>